<dbReference type="OrthoDB" id="9797817at2"/>
<evidence type="ECO:0000256" key="1">
    <source>
        <dbReference type="ARBA" id="ARBA00005952"/>
    </source>
</evidence>
<comment type="caution">
    <text evidence="7">The sequence shown here is derived from an EMBL/GenBank/DDBJ whole genome shotgun (WGS) entry which is preliminary data.</text>
</comment>
<keyword evidence="4" id="KW-0805">Transcription regulation</keyword>
<keyword evidence="5" id="KW-0804">Transcription</keyword>
<sequence length="149" mass="17420">MTKETLDSTNNVQSLYSSRILIIQTIYSFDILDNKKDIKQISSDYVNYYKSKYPNKKLNVEFYEELINFIIHNISNIDNKIHSNLEKNWKLERLPKLVLSILRSGIGELLHVNNSNVAVIINDYLQITKSFNHLEELGFINSILDKIVK</sequence>
<protein>
    <submittedName>
        <fullName evidence="7">Transcription antitermination factor NusB</fullName>
    </submittedName>
</protein>
<dbReference type="RefSeq" id="WP_126045071.1">
    <property type="nucleotide sequence ID" value="NZ_RXFM01000077.1"/>
</dbReference>
<evidence type="ECO:0000313" key="8">
    <source>
        <dbReference type="Proteomes" id="UP000279470"/>
    </source>
</evidence>
<organism evidence="7 8">
    <name type="scientific">Candidatus Aquarickettsia rohweri</name>
    <dbReference type="NCBI Taxonomy" id="2602574"/>
    <lineage>
        <taxon>Bacteria</taxon>
        <taxon>Pseudomonadati</taxon>
        <taxon>Pseudomonadota</taxon>
        <taxon>Alphaproteobacteria</taxon>
        <taxon>Rickettsiales</taxon>
        <taxon>Candidatus Midichloriaceae</taxon>
        <taxon>Candidatus Aquarickettsia</taxon>
    </lineage>
</organism>
<dbReference type="InterPro" id="IPR006027">
    <property type="entry name" value="NusB_RsmB_TIM44"/>
</dbReference>
<evidence type="ECO:0000259" key="6">
    <source>
        <dbReference type="Pfam" id="PF01029"/>
    </source>
</evidence>
<dbReference type="GO" id="GO:0003723">
    <property type="term" value="F:RNA binding"/>
    <property type="evidence" value="ECO:0007669"/>
    <property type="project" value="UniProtKB-KW"/>
</dbReference>
<gene>
    <name evidence="7" type="primary">nusB</name>
    <name evidence="7" type="ORF">EIC27_05355</name>
</gene>
<dbReference type="Proteomes" id="UP000279470">
    <property type="component" value="Unassembled WGS sequence"/>
</dbReference>
<keyword evidence="2" id="KW-0889">Transcription antitermination</keyword>
<dbReference type="GO" id="GO:0006353">
    <property type="term" value="P:DNA-templated transcription termination"/>
    <property type="evidence" value="ECO:0007669"/>
    <property type="project" value="InterPro"/>
</dbReference>
<dbReference type="InterPro" id="IPR011605">
    <property type="entry name" value="NusB_fam"/>
</dbReference>
<dbReference type="Pfam" id="PF01029">
    <property type="entry name" value="NusB"/>
    <property type="match status" value="1"/>
</dbReference>
<evidence type="ECO:0000256" key="4">
    <source>
        <dbReference type="ARBA" id="ARBA00023015"/>
    </source>
</evidence>
<dbReference type="SUPFAM" id="SSF48013">
    <property type="entry name" value="NusB-like"/>
    <property type="match status" value="1"/>
</dbReference>
<feature type="domain" description="NusB/RsmB/TIM44" evidence="6">
    <location>
        <begin position="18"/>
        <end position="149"/>
    </location>
</feature>
<keyword evidence="3" id="KW-0694">RNA-binding</keyword>
<accession>A0A3S0A549</accession>
<dbReference type="NCBIfam" id="TIGR01951">
    <property type="entry name" value="nusB"/>
    <property type="match status" value="1"/>
</dbReference>
<dbReference type="GO" id="GO:0031564">
    <property type="term" value="P:transcription antitermination"/>
    <property type="evidence" value="ECO:0007669"/>
    <property type="project" value="UniProtKB-KW"/>
</dbReference>
<dbReference type="Gene3D" id="1.10.940.10">
    <property type="entry name" value="NusB-like"/>
    <property type="match status" value="1"/>
</dbReference>
<evidence type="ECO:0000256" key="2">
    <source>
        <dbReference type="ARBA" id="ARBA00022814"/>
    </source>
</evidence>
<dbReference type="AlphaFoldDB" id="A0A3S0A549"/>
<dbReference type="PANTHER" id="PTHR11078">
    <property type="entry name" value="N UTILIZATION SUBSTANCE PROTEIN B-RELATED"/>
    <property type="match status" value="1"/>
</dbReference>
<comment type="similarity">
    <text evidence="1">Belongs to the NusB family.</text>
</comment>
<dbReference type="EMBL" id="RXFM01000077">
    <property type="protein sequence ID" value="RST63725.1"/>
    <property type="molecule type" value="Genomic_DNA"/>
</dbReference>
<evidence type="ECO:0000256" key="3">
    <source>
        <dbReference type="ARBA" id="ARBA00022884"/>
    </source>
</evidence>
<reference evidence="8" key="1">
    <citation type="submission" date="2018-11" db="EMBL/GenBank/DDBJ databases">
        <title>Phylogenetic, genomic, and biogeographic characterization of a novel and ubiquitous marine invertebrate-associated Rickettsiales parasite, Candidatus Marinoinvertebrata rohwerii, gen. nov., sp. nov.</title>
        <authorList>
            <person name="Klinges J.G."/>
            <person name="Rosales S.M."/>
            <person name="Mcminds R."/>
            <person name="Shaver E.C."/>
            <person name="Shantz A."/>
            <person name="Peters E.C."/>
            <person name="Burkepile D.E."/>
            <person name="Silliman B.R."/>
            <person name="Vega Thurber R.L."/>
        </authorList>
    </citation>
    <scope>NUCLEOTIDE SEQUENCE [LARGE SCALE GENOMIC DNA]</scope>
    <source>
        <strain evidence="8">a_cerv_44</strain>
    </source>
</reference>
<name>A0A3S0A549_9RICK</name>
<keyword evidence="8" id="KW-1185">Reference proteome</keyword>
<dbReference type="GO" id="GO:0005829">
    <property type="term" value="C:cytosol"/>
    <property type="evidence" value="ECO:0007669"/>
    <property type="project" value="TreeGrafter"/>
</dbReference>
<dbReference type="InterPro" id="IPR035926">
    <property type="entry name" value="NusB-like_sf"/>
</dbReference>
<dbReference type="PANTHER" id="PTHR11078:SF3">
    <property type="entry name" value="ANTITERMINATION NUSB DOMAIN-CONTAINING PROTEIN"/>
    <property type="match status" value="1"/>
</dbReference>
<evidence type="ECO:0000256" key="5">
    <source>
        <dbReference type="ARBA" id="ARBA00023163"/>
    </source>
</evidence>
<evidence type="ECO:0000313" key="7">
    <source>
        <dbReference type="EMBL" id="RST63725.1"/>
    </source>
</evidence>
<proteinExistence type="inferred from homology"/>